<comment type="caution">
    <text evidence="1">The sequence shown here is derived from an EMBL/GenBank/DDBJ whole genome shotgun (WGS) entry which is preliminary data.</text>
</comment>
<sequence>MKFEINQKAMRELEKQLSGTVQVPLDGSESDAIRSVKQQYKKTTGIELDTNSARKIVRQARGN</sequence>
<dbReference type="EMBL" id="JAERRJ010000003">
    <property type="protein sequence ID" value="MBL1074868.1"/>
    <property type="molecule type" value="Genomic_DNA"/>
</dbReference>
<name>A0ABS1M2H2_9NOCA</name>
<keyword evidence="2" id="KW-1185">Reference proteome</keyword>
<proteinExistence type="predicted"/>
<gene>
    <name evidence="1" type="ORF">JK358_10735</name>
</gene>
<dbReference type="RefSeq" id="WP_201946179.1">
    <property type="nucleotide sequence ID" value="NZ_JAERRJ010000003.1"/>
</dbReference>
<organism evidence="1 2">
    <name type="scientific">Nocardia acididurans</name>
    <dbReference type="NCBI Taxonomy" id="2802282"/>
    <lineage>
        <taxon>Bacteria</taxon>
        <taxon>Bacillati</taxon>
        <taxon>Actinomycetota</taxon>
        <taxon>Actinomycetes</taxon>
        <taxon>Mycobacteriales</taxon>
        <taxon>Nocardiaceae</taxon>
        <taxon>Nocardia</taxon>
    </lineage>
</organism>
<protein>
    <recommendedName>
        <fullName evidence="3">Lsr2 protein</fullName>
    </recommendedName>
</protein>
<reference evidence="1 2" key="1">
    <citation type="submission" date="2021-01" db="EMBL/GenBank/DDBJ databases">
        <title>WGS of actinomycetes isolated from Thailand.</title>
        <authorList>
            <person name="Thawai C."/>
        </authorList>
    </citation>
    <scope>NUCLEOTIDE SEQUENCE [LARGE SCALE GENOMIC DNA]</scope>
    <source>
        <strain evidence="1 2">LPG 2</strain>
    </source>
</reference>
<evidence type="ECO:0000313" key="2">
    <source>
        <dbReference type="Proteomes" id="UP000602198"/>
    </source>
</evidence>
<evidence type="ECO:0000313" key="1">
    <source>
        <dbReference type="EMBL" id="MBL1074868.1"/>
    </source>
</evidence>
<evidence type="ECO:0008006" key="3">
    <source>
        <dbReference type="Google" id="ProtNLM"/>
    </source>
</evidence>
<accession>A0ABS1M2H2</accession>
<dbReference type="Proteomes" id="UP000602198">
    <property type="component" value="Unassembled WGS sequence"/>
</dbReference>